<dbReference type="PANTHER" id="PTHR31087:SF161">
    <property type="entry name" value="TUBBY C 2 FAMILY PROTEIN"/>
    <property type="match status" value="1"/>
</dbReference>
<dbReference type="OrthoDB" id="652307at2"/>
<accession>A0A402B7I5</accession>
<dbReference type="InterPro" id="IPR025659">
    <property type="entry name" value="Tubby-like_C"/>
</dbReference>
<dbReference type="EMBL" id="BIFT01000001">
    <property type="protein sequence ID" value="GCE27270.1"/>
    <property type="molecule type" value="Genomic_DNA"/>
</dbReference>
<dbReference type="Proteomes" id="UP000287171">
    <property type="component" value="Unassembled WGS sequence"/>
</dbReference>
<sequence length="171" mass="19559">MRYHLKERGLNLSDDFIIRDETGQVVYEVKGDFLQIGDTFSIYDRETGNEVLYLKKKILSDTTHYDITQNGVEVASLRRRAQTLNAGITFEVSSKDGMVFYVQGNFKEWDFNIVDHYDRLLGHISREFALFGDSYTVDVVPNVDGPFILAIAIILDEIREDGGKDYSDSGR</sequence>
<protein>
    <recommendedName>
        <fullName evidence="4">LURP-one-related family protein</fullName>
    </recommendedName>
</protein>
<evidence type="ECO:0000256" key="1">
    <source>
        <dbReference type="ARBA" id="ARBA00005437"/>
    </source>
</evidence>
<comment type="similarity">
    <text evidence="1">Belongs to the LOR family.</text>
</comment>
<dbReference type="RefSeq" id="WP_126627637.1">
    <property type="nucleotide sequence ID" value="NZ_BIFT01000001.1"/>
</dbReference>
<evidence type="ECO:0000313" key="3">
    <source>
        <dbReference type="Proteomes" id="UP000287171"/>
    </source>
</evidence>
<dbReference type="PANTHER" id="PTHR31087">
    <property type="match status" value="1"/>
</dbReference>
<dbReference type="SUPFAM" id="SSF54518">
    <property type="entry name" value="Tubby C-terminal domain-like"/>
    <property type="match status" value="1"/>
</dbReference>
<keyword evidence="3" id="KW-1185">Reference proteome</keyword>
<dbReference type="InterPro" id="IPR038595">
    <property type="entry name" value="LOR_sf"/>
</dbReference>
<evidence type="ECO:0000313" key="2">
    <source>
        <dbReference type="EMBL" id="GCE27270.1"/>
    </source>
</evidence>
<dbReference type="AlphaFoldDB" id="A0A402B7I5"/>
<proteinExistence type="inferred from homology"/>
<dbReference type="Gene3D" id="2.40.160.200">
    <property type="entry name" value="LURP1-related"/>
    <property type="match status" value="1"/>
</dbReference>
<evidence type="ECO:0008006" key="4">
    <source>
        <dbReference type="Google" id="ProtNLM"/>
    </source>
</evidence>
<organism evidence="2 3">
    <name type="scientific">Dictyobacter alpinus</name>
    <dbReference type="NCBI Taxonomy" id="2014873"/>
    <lineage>
        <taxon>Bacteria</taxon>
        <taxon>Bacillati</taxon>
        <taxon>Chloroflexota</taxon>
        <taxon>Ktedonobacteria</taxon>
        <taxon>Ktedonobacterales</taxon>
        <taxon>Dictyobacteraceae</taxon>
        <taxon>Dictyobacter</taxon>
    </lineage>
</organism>
<reference evidence="3" key="1">
    <citation type="submission" date="2018-12" db="EMBL/GenBank/DDBJ databases">
        <title>Tengunoibacter tsumagoiensis gen. nov., sp. nov., Dictyobacter kobayashii sp. nov., D. alpinus sp. nov., and D. joshuensis sp. nov. and description of Dictyobacteraceae fam. nov. within the order Ktedonobacterales isolated from Tengu-no-mugimeshi.</title>
        <authorList>
            <person name="Wang C.M."/>
            <person name="Zheng Y."/>
            <person name="Sakai Y."/>
            <person name="Toyoda A."/>
            <person name="Minakuchi Y."/>
            <person name="Abe K."/>
            <person name="Yokota A."/>
            <person name="Yabe S."/>
        </authorList>
    </citation>
    <scope>NUCLEOTIDE SEQUENCE [LARGE SCALE GENOMIC DNA]</scope>
    <source>
        <strain evidence="3">Uno16</strain>
    </source>
</reference>
<name>A0A402B7I5_9CHLR</name>
<dbReference type="Pfam" id="PF04525">
    <property type="entry name" value="LOR"/>
    <property type="match status" value="1"/>
</dbReference>
<dbReference type="InterPro" id="IPR007612">
    <property type="entry name" value="LOR"/>
</dbReference>
<gene>
    <name evidence="2" type="ORF">KDA_27540</name>
</gene>
<comment type="caution">
    <text evidence="2">The sequence shown here is derived from an EMBL/GenBank/DDBJ whole genome shotgun (WGS) entry which is preliminary data.</text>
</comment>